<dbReference type="EMBL" id="JAIWYP010000007">
    <property type="protein sequence ID" value="KAH3796500.1"/>
    <property type="molecule type" value="Genomic_DNA"/>
</dbReference>
<reference evidence="1" key="1">
    <citation type="journal article" date="2019" name="bioRxiv">
        <title>The Genome of the Zebra Mussel, Dreissena polymorpha: A Resource for Invasive Species Research.</title>
        <authorList>
            <person name="McCartney M.A."/>
            <person name="Auch B."/>
            <person name="Kono T."/>
            <person name="Mallez S."/>
            <person name="Zhang Y."/>
            <person name="Obille A."/>
            <person name="Becker A."/>
            <person name="Abrahante J.E."/>
            <person name="Garbe J."/>
            <person name="Badalamenti J.P."/>
            <person name="Herman A."/>
            <person name="Mangelson H."/>
            <person name="Liachko I."/>
            <person name="Sullivan S."/>
            <person name="Sone E.D."/>
            <person name="Koren S."/>
            <person name="Silverstein K.A.T."/>
            <person name="Beckman K.B."/>
            <person name="Gohl D.M."/>
        </authorList>
    </citation>
    <scope>NUCLEOTIDE SEQUENCE</scope>
    <source>
        <strain evidence="1">Duluth1</strain>
        <tissue evidence="1">Whole animal</tissue>
    </source>
</reference>
<organism evidence="1 2">
    <name type="scientific">Dreissena polymorpha</name>
    <name type="common">Zebra mussel</name>
    <name type="synonym">Mytilus polymorpha</name>
    <dbReference type="NCBI Taxonomy" id="45954"/>
    <lineage>
        <taxon>Eukaryota</taxon>
        <taxon>Metazoa</taxon>
        <taxon>Spiralia</taxon>
        <taxon>Lophotrochozoa</taxon>
        <taxon>Mollusca</taxon>
        <taxon>Bivalvia</taxon>
        <taxon>Autobranchia</taxon>
        <taxon>Heteroconchia</taxon>
        <taxon>Euheterodonta</taxon>
        <taxon>Imparidentia</taxon>
        <taxon>Neoheterodontei</taxon>
        <taxon>Myida</taxon>
        <taxon>Dreissenoidea</taxon>
        <taxon>Dreissenidae</taxon>
        <taxon>Dreissena</taxon>
    </lineage>
</organism>
<comment type="caution">
    <text evidence="1">The sequence shown here is derived from an EMBL/GenBank/DDBJ whole genome shotgun (WGS) entry which is preliminary data.</text>
</comment>
<gene>
    <name evidence="1" type="ORF">DPMN_150068</name>
</gene>
<name>A0A9D4FH87_DREPO</name>
<evidence type="ECO:0000313" key="2">
    <source>
        <dbReference type="Proteomes" id="UP000828390"/>
    </source>
</evidence>
<proteinExistence type="predicted"/>
<reference evidence="1" key="2">
    <citation type="submission" date="2020-11" db="EMBL/GenBank/DDBJ databases">
        <authorList>
            <person name="McCartney M.A."/>
            <person name="Auch B."/>
            <person name="Kono T."/>
            <person name="Mallez S."/>
            <person name="Becker A."/>
            <person name="Gohl D.M."/>
            <person name="Silverstein K.A.T."/>
            <person name="Koren S."/>
            <person name="Bechman K.B."/>
            <person name="Herman A."/>
            <person name="Abrahante J.E."/>
            <person name="Garbe J."/>
        </authorList>
    </citation>
    <scope>NUCLEOTIDE SEQUENCE</scope>
    <source>
        <strain evidence="1">Duluth1</strain>
        <tissue evidence="1">Whole animal</tissue>
    </source>
</reference>
<protein>
    <submittedName>
        <fullName evidence="1">Uncharacterized protein</fullName>
    </submittedName>
</protein>
<dbReference type="Proteomes" id="UP000828390">
    <property type="component" value="Unassembled WGS sequence"/>
</dbReference>
<dbReference type="AlphaFoldDB" id="A0A9D4FH87"/>
<accession>A0A9D4FH87</accession>
<evidence type="ECO:0000313" key="1">
    <source>
        <dbReference type="EMBL" id="KAH3796500.1"/>
    </source>
</evidence>
<sequence>MLYADHRTQDKSICTQMSPKTALNFLHRAQDKRVRPEHDCNNFVGPQEPLLAWFGHVTRHESLCKTVLRGKLR</sequence>
<keyword evidence="2" id="KW-1185">Reference proteome</keyword>